<keyword evidence="11" id="KW-1185">Reference proteome</keyword>
<name>A0AAV3RLI1_LITER</name>
<gene>
    <name evidence="10" type="ORF">LIER_29161</name>
</gene>
<dbReference type="GO" id="GO:0005886">
    <property type="term" value="C:plasma membrane"/>
    <property type="evidence" value="ECO:0007669"/>
    <property type="project" value="UniProtKB-SubCell"/>
</dbReference>
<evidence type="ECO:0000256" key="5">
    <source>
        <dbReference type="ARBA" id="ARBA00023054"/>
    </source>
</evidence>
<comment type="similarity">
    <text evidence="6">Belongs to the SFH family.</text>
</comment>
<evidence type="ECO:0000256" key="8">
    <source>
        <dbReference type="SAM" id="MobiDB-lite"/>
    </source>
</evidence>
<dbReference type="InterPro" id="IPR001251">
    <property type="entry name" value="CRAL-TRIO_dom"/>
</dbReference>
<feature type="coiled-coil region" evidence="7">
    <location>
        <begin position="589"/>
        <end position="616"/>
    </location>
</feature>
<evidence type="ECO:0000256" key="6">
    <source>
        <dbReference type="ARBA" id="ARBA00038020"/>
    </source>
</evidence>
<dbReference type="AlphaFoldDB" id="A0AAV3RLI1"/>
<feature type="compositionally biased region" description="Basic and acidic residues" evidence="8">
    <location>
        <begin position="417"/>
        <end position="427"/>
    </location>
</feature>
<dbReference type="Pfam" id="PF00650">
    <property type="entry name" value="CRAL_TRIO"/>
    <property type="match status" value="1"/>
</dbReference>
<dbReference type="Gene3D" id="3.40.525.10">
    <property type="entry name" value="CRAL-TRIO lipid binding domain"/>
    <property type="match status" value="1"/>
</dbReference>
<evidence type="ECO:0000313" key="11">
    <source>
        <dbReference type="Proteomes" id="UP001454036"/>
    </source>
</evidence>
<evidence type="ECO:0000256" key="2">
    <source>
        <dbReference type="ARBA" id="ARBA00004395"/>
    </source>
</evidence>
<feature type="compositionally biased region" description="Polar residues" evidence="8">
    <location>
        <begin position="406"/>
        <end position="416"/>
    </location>
</feature>
<keyword evidence="5 7" id="KW-0175">Coiled coil</keyword>
<dbReference type="GO" id="GO:0000139">
    <property type="term" value="C:Golgi membrane"/>
    <property type="evidence" value="ECO:0007669"/>
    <property type="project" value="UniProtKB-SubCell"/>
</dbReference>
<dbReference type="InterPro" id="IPR051026">
    <property type="entry name" value="PI/PC_transfer"/>
</dbReference>
<keyword evidence="4" id="KW-0333">Golgi apparatus</keyword>
<dbReference type="Gene3D" id="1.10.8.20">
    <property type="entry name" value="N-terminal domain of phosphatidylinositol transfer protein sec14p"/>
    <property type="match status" value="1"/>
</dbReference>
<keyword evidence="3" id="KW-0653">Protein transport</keyword>
<dbReference type="Pfam" id="PF03765">
    <property type="entry name" value="CRAL_TRIO_N"/>
    <property type="match status" value="1"/>
</dbReference>
<evidence type="ECO:0000259" key="9">
    <source>
        <dbReference type="PROSITE" id="PS50191"/>
    </source>
</evidence>
<dbReference type="InterPro" id="IPR036865">
    <property type="entry name" value="CRAL-TRIO_dom_sf"/>
</dbReference>
<dbReference type="PANTHER" id="PTHR45657:SF29">
    <property type="entry name" value="PHOSPHATIDYLINOSITOL_PHOSPHATIDYLCHOLINE TRANSFER PROTEIN SFH12"/>
    <property type="match status" value="1"/>
</dbReference>
<organism evidence="10 11">
    <name type="scientific">Lithospermum erythrorhizon</name>
    <name type="common">Purple gromwell</name>
    <name type="synonym">Lithospermum officinale var. erythrorhizon</name>
    <dbReference type="NCBI Taxonomy" id="34254"/>
    <lineage>
        <taxon>Eukaryota</taxon>
        <taxon>Viridiplantae</taxon>
        <taxon>Streptophyta</taxon>
        <taxon>Embryophyta</taxon>
        <taxon>Tracheophyta</taxon>
        <taxon>Spermatophyta</taxon>
        <taxon>Magnoliopsida</taxon>
        <taxon>eudicotyledons</taxon>
        <taxon>Gunneridae</taxon>
        <taxon>Pentapetalae</taxon>
        <taxon>asterids</taxon>
        <taxon>lamiids</taxon>
        <taxon>Boraginales</taxon>
        <taxon>Boraginaceae</taxon>
        <taxon>Boraginoideae</taxon>
        <taxon>Lithospermeae</taxon>
        <taxon>Lithospermum</taxon>
    </lineage>
</organism>
<comment type="caution">
    <text evidence="10">The sequence shown here is derived from an EMBL/GenBank/DDBJ whole genome shotgun (WGS) entry which is preliminary data.</text>
</comment>
<dbReference type="PANTHER" id="PTHR45657">
    <property type="entry name" value="CRAL-TRIO DOMAIN-CONTAINING PROTEIN YKL091C-RELATED"/>
    <property type="match status" value="1"/>
</dbReference>
<feature type="region of interest" description="Disordered" evidence="8">
    <location>
        <begin position="383"/>
        <end position="446"/>
    </location>
</feature>
<dbReference type="SUPFAM" id="SSF46938">
    <property type="entry name" value="CRAL/TRIO N-terminal domain"/>
    <property type="match status" value="1"/>
</dbReference>
<feature type="domain" description="CRAL-TRIO" evidence="9">
    <location>
        <begin position="181"/>
        <end position="355"/>
    </location>
</feature>
<keyword evidence="3" id="KW-0813">Transport</keyword>
<dbReference type="SUPFAM" id="SSF52087">
    <property type="entry name" value="CRAL/TRIO domain"/>
    <property type="match status" value="1"/>
</dbReference>
<dbReference type="SMART" id="SM01100">
    <property type="entry name" value="CRAL_TRIO_N"/>
    <property type="match status" value="1"/>
</dbReference>
<proteinExistence type="inferred from homology"/>
<evidence type="ECO:0000256" key="1">
    <source>
        <dbReference type="ARBA" id="ARBA00004202"/>
    </source>
</evidence>
<accession>A0AAV3RLI1</accession>
<sequence length="637" mass="72778">MMEYVHSHISADIGSPFPVRPVHRRGFDPWQQQVIVVESRVVPRCCGVTWLCWALCTENMDMDCEDDRKTRLATLKQKAMNASSKFKNSMTRKGRRNSRVMSVVLEDEHDPEEMVAVDAFRQLLILEELLPAKHDDYHMLLRFLKARKFDVEKTKQMWSDMIKWRKEFGADTICEEFTFKEREEVLKYYPQGHHGVDKEGRPVYIERLGLVDSTKLLQVTTLDRYLNYHVQEFERTFDDKLPACSIAANKHIDQSTTILDVQGVGLKSFNKSARELVQRLQKIDGDNYPESLCRMYIINAGSGFRLLWNTVKSFLDPKTTSKINVLSNKYQSKLLEIIDASELPEFLGGTCTCADKGGCMLSDKGPWNDPEIMKMVRNGEHRCSANKPAIPSIEEKQISEEYGTADSLSVKKTNSMNKDDSPRKDQAPHTPITPVAEDIHKSGEPQDFPVMVDKYDDKSWPKTEKVGNFALSKSEAADLYALHGACGQSDDAVSNQLFTGVMTFVMGVVTMVRMTRNMPRKLTDATLYSSSMHEMDGLVKQEPTFNKLQAQSISTTEYFAMMKRMSELEEKAFTLRSKPNMPPEKEELLNSALNRVQNLEHELVAAKKALEDAVAKQGELLAYVEKKKKKKRKFLLF</sequence>
<evidence type="ECO:0000313" key="10">
    <source>
        <dbReference type="EMBL" id="GAA0176106.1"/>
    </source>
</evidence>
<protein>
    <recommendedName>
        <fullName evidence="9">CRAL-TRIO domain-containing protein</fullName>
    </recommendedName>
</protein>
<dbReference type="InterPro" id="IPR011074">
    <property type="entry name" value="CRAL/TRIO_N_dom"/>
</dbReference>
<evidence type="ECO:0000256" key="7">
    <source>
        <dbReference type="SAM" id="Coils"/>
    </source>
</evidence>
<dbReference type="InterPro" id="IPR036273">
    <property type="entry name" value="CRAL/TRIO_N_dom_sf"/>
</dbReference>
<evidence type="ECO:0000256" key="3">
    <source>
        <dbReference type="ARBA" id="ARBA00022927"/>
    </source>
</evidence>
<dbReference type="EMBL" id="BAABME010009945">
    <property type="protein sequence ID" value="GAA0176106.1"/>
    <property type="molecule type" value="Genomic_DNA"/>
</dbReference>
<dbReference type="SMART" id="SM00516">
    <property type="entry name" value="SEC14"/>
    <property type="match status" value="1"/>
</dbReference>
<dbReference type="CDD" id="cd00170">
    <property type="entry name" value="SEC14"/>
    <property type="match status" value="1"/>
</dbReference>
<evidence type="ECO:0000256" key="4">
    <source>
        <dbReference type="ARBA" id="ARBA00023034"/>
    </source>
</evidence>
<dbReference type="PROSITE" id="PS50191">
    <property type="entry name" value="CRAL_TRIO"/>
    <property type="match status" value="1"/>
</dbReference>
<dbReference type="Proteomes" id="UP001454036">
    <property type="component" value="Unassembled WGS sequence"/>
</dbReference>
<dbReference type="FunFam" id="3.40.525.10:FF:000011">
    <property type="entry name" value="SEC14 cytosolic factor"/>
    <property type="match status" value="1"/>
</dbReference>
<comment type="subcellular location">
    <subcellularLocation>
        <location evidence="1">Cell membrane</location>
        <topology evidence="1">Peripheral membrane protein</topology>
    </subcellularLocation>
    <subcellularLocation>
        <location evidence="2">Golgi apparatus membrane</location>
        <topology evidence="2">Peripheral membrane protein</topology>
    </subcellularLocation>
</comment>
<reference evidence="10 11" key="1">
    <citation type="submission" date="2024-01" db="EMBL/GenBank/DDBJ databases">
        <title>The complete chloroplast genome sequence of Lithospermum erythrorhizon: insights into the phylogenetic relationship among Boraginaceae species and the maternal lineages of purple gromwells.</title>
        <authorList>
            <person name="Okada T."/>
            <person name="Watanabe K."/>
        </authorList>
    </citation>
    <scope>NUCLEOTIDE SEQUENCE [LARGE SCALE GENOMIC DNA]</scope>
</reference>
<dbReference type="GO" id="GO:0015031">
    <property type="term" value="P:protein transport"/>
    <property type="evidence" value="ECO:0007669"/>
    <property type="project" value="UniProtKB-KW"/>
</dbReference>